<reference evidence="2 3" key="1">
    <citation type="submission" date="2018-10" db="EMBL/GenBank/DDBJ databases">
        <title>Comamonadaceae CDC group NO-1 genome sequencing and assembly.</title>
        <authorList>
            <person name="Bernier A.-M."/>
            <person name="Bernard K."/>
        </authorList>
    </citation>
    <scope>NUCLEOTIDE SEQUENCE [LARGE SCALE GENOMIC DNA]</scope>
    <source>
        <strain evidence="2 3">NML180581</strain>
    </source>
</reference>
<organism evidence="2 3">
    <name type="scientific">Allofranklinella schreckenbergeri</name>
    <dbReference type="NCBI Taxonomy" id="1076744"/>
    <lineage>
        <taxon>Bacteria</taxon>
        <taxon>Pseudomonadati</taxon>
        <taxon>Pseudomonadota</taxon>
        <taxon>Betaproteobacteria</taxon>
        <taxon>Burkholderiales</taxon>
        <taxon>Comamonadaceae</taxon>
        <taxon>Allofranklinella</taxon>
    </lineage>
</organism>
<evidence type="ECO:0000313" key="2">
    <source>
        <dbReference type="EMBL" id="RMX07408.1"/>
    </source>
</evidence>
<protein>
    <submittedName>
        <fullName evidence="2">Com family DNA-binding transcriptional regulator</fullName>
    </submittedName>
</protein>
<dbReference type="EMBL" id="RDQK01000020">
    <property type="protein sequence ID" value="RMX07408.1"/>
    <property type="molecule type" value="Genomic_DNA"/>
</dbReference>
<gene>
    <name evidence="2" type="ORF">EBQ24_08710</name>
</gene>
<name>A0A3M6QWL6_9BURK</name>
<dbReference type="Proteomes" id="UP000281171">
    <property type="component" value="Unassembled WGS sequence"/>
</dbReference>
<dbReference type="AlphaFoldDB" id="A0A3M6QWL6"/>
<comment type="caution">
    <text evidence="2">The sequence shown here is derived from an EMBL/GenBank/DDBJ whole genome shotgun (WGS) entry which is preliminary data.</text>
</comment>
<feature type="region of interest" description="Disordered" evidence="1">
    <location>
        <begin position="46"/>
        <end position="73"/>
    </location>
</feature>
<dbReference type="Pfam" id="PF10122">
    <property type="entry name" value="Zn_ribbon_Com"/>
    <property type="match status" value="1"/>
</dbReference>
<keyword evidence="2" id="KW-0238">DNA-binding</keyword>
<sequence length="73" mass="8251">MQKDHTHQHTNQDIRCGQCGKKLGQGSYICLAIKCQRCKTVNHLRAQRPQPAPPDGLFQKVEDGCEQSSNNQF</sequence>
<proteinExistence type="predicted"/>
<dbReference type="InterPro" id="IPR019294">
    <property type="entry name" value="Translation_reg_Com"/>
</dbReference>
<dbReference type="RefSeq" id="WP_122248549.1">
    <property type="nucleotide sequence ID" value="NZ_RDQK01000020.1"/>
</dbReference>
<dbReference type="GO" id="GO:0003677">
    <property type="term" value="F:DNA binding"/>
    <property type="evidence" value="ECO:0007669"/>
    <property type="project" value="UniProtKB-KW"/>
</dbReference>
<evidence type="ECO:0000313" key="3">
    <source>
        <dbReference type="Proteomes" id="UP000281171"/>
    </source>
</evidence>
<accession>A0A3M6QWL6</accession>
<evidence type="ECO:0000256" key="1">
    <source>
        <dbReference type="SAM" id="MobiDB-lite"/>
    </source>
</evidence>